<reference evidence="2 3" key="1">
    <citation type="journal article" date="2011" name="PLoS Pathog.">
        <title>Endophytic Life Strategies Decoded by Genome and Transcriptome Analyses of the Mutualistic Root Symbiont Piriformospora indica.</title>
        <authorList>
            <person name="Zuccaro A."/>
            <person name="Lahrmann U."/>
            <person name="Guldener U."/>
            <person name="Langen G."/>
            <person name="Pfiffi S."/>
            <person name="Biedenkopf D."/>
            <person name="Wong P."/>
            <person name="Samans B."/>
            <person name="Grimm C."/>
            <person name="Basiewicz M."/>
            <person name="Murat C."/>
            <person name="Martin F."/>
            <person name="Kogel K.H."/>
        </authorList>
    </citation>
    <scope>NUCLEOTIDE SEQUENCE [LARGE SCALE GENOMIC DNA]</scope>
    <source>
        <strain evidence="2 3">DSM 11827</strain>
    </source>
</reference>
<evidence type="ECO:0000313" key="3">
    <source>
        <dbReference type="Proteomes" id="UP000007148"/>
    </source>
</evidence>
<keyword evidence="3" id="KW-1185">Reference proteome</keyword>
<dbReference type="HOGENOM" id="CLU_885996_0_0_1"/>
<dbReference type="InParanoid" id="G4TK35"/>
<gene>
    <name evidence="2" type="ORF">PIIN_05613</name>
</gene>
<protein>
    <submittedName>
        <fullName evidence="2">Uncharacterized protein</fullName>
    </submittedName>
</protein>
<comment type="caution">
    <text evidence="2">The sequence shown here is derived from an EMBL/GenBank/DDBJ whole genome shotgun (WGS) entry which is preliminary data.</text>
</comment>
<feature type="compositionally biased region" description="Polar residues" evidence="1">
    <location>
        <begin position="23"/>
        <end position="44"/>
    </location>
</feature>
<organism evidence="2 3">
    <name type="scientific">Serendipita indica (strain DSM 11827)</name>
    <name type="common">Root endophyte fungus</name>
    <name type="synonym">Piriformospora indica</name>
    <dbReference type="NCBI Taxonomy" id="1109443"/>
    <lineage>
        <taxon>Eukaryota</taxon>
        <taxon>Fungi</taxon>
        <taxon>Dikarya</taxon>
        <taxon>Basidiomycota</taxon>
        <taxon>Agaricomycotina</taxon>
        <taxon>Agaricomycetes</taxon>
        <taxon>Sebacinales</taxon>
        <taxon>Serendipitaceae</taxon>
        <taxon>Serendipita</taxon>
    </lineage>
</organism>
<feature type="compositionally biased region" description="Polar residues" evidence="1">
    <location>
        <begin position="58"/>
        <end position="68"/>
    </location>
</feature>
<feature type="region of interest" description="Disordered" evidence="1">
    <location>
        <begin position="175"/>
        <end position="208"/>
    </location>
</feature>
<proteinExistence type="predicted"/>
<dbReference type="EMBL" id="CAFZ01000130">
    <property type="protein sequence ID" value="CCA71678.1"/>
    <property type="molecule type" value="Genomic_DNA"/>
</dbReference>
<accession>G4TK35</accession>
<feature type="region of interest" description="Disordered" evidence="1">
    <location>
        <begin position="1"/>
        <end position="69"/>
    </location>
</feature>
<evidence type="ECO:0000256" key="1">
    <source>
        <dbReference type="SAM" id="MobiDB-lite"/>
    </source>
</evidence>
<name>G4TK35_SERID</name>
<sequence>MADAPNQHNLGGFGRLQEESNGDIRSQSSTFPVYSDSQPSLSNRTNHRPPDQPPLNWQCGSPPNTLHPIQNMPLAVQTVSYHPEITQHMYSSGPAHASSTGYSAPRPQYDPGLYIRNRSPPQHALQGPHHTPVNPSAFSKPAVYPYPGLNPSNEISDVPIPGYVGCGMSNEPVDLRSSHPRNLTSDVNGYGSDGITKSHGASMSSRKSPRPVKPCEYCLLQILRAIVGSALEILEKGETLLALAPGPQANSHKVCCIRERVNARPLAIGEFLWTFVSPAPRPCLIFAAFISRGLARDAVDSSRQKQLGPGHLTL</sequence>
<dbReference type="Proteomes" id="UP000007148">
    <property type="component" value="Unassembled WGS sequence"/>
</dbReference>
<dbReference type="AlphaFoldDB" id="G4TK35"/>
<evidence type="ECO:0000313" key="2">
    <source>
        <dbReference type="EMBL" id="CCA71678.1"/>
    </source>
</evidence>